<gene>
    <name evidence="1" type="ORF">ACA1_144140</name>
</gene>
<evidence type="ECO:0000313" key="1">
    <source>
        <dbReference type="EMBL" id="ELR24023.1"/>
    </source>
</evidence>
<dbReference type="RefSeq" id="XP_004353551.1">
    <property type="nucleotide sequence ID" value="XM_004353499.1"/>
</dbReference>
<dbReference type="Proteomes" id="UP000011083">
    <property type="component" value="Unassembled WGS sequence"/>
</dbReference>
<dbReference type="KEGG" id="acan:ACA1_144140"/>
<proteinExistence type="predicted"/>
<dbReference type="EMBL" id="KB007840">
    <property type="protein sequence ID" value="ELR24023.1"/>
    <property type="molecule type" value="Genomic_DNA"/>
</dbReference>
<accession>L8HH57</accession>
<dbReference type="VEuPathDB" id="AmoebaDB:ACA1_144140"/>
<name>L8HH57_ACACF</name>
<reference evidence="1 2" key="1">
    <citation type="journal article" date="2013" name="Genome Biol.">
        <title>Genome of Acanthamoeba castellanii highlights extensive lateral gene transfer and early evolution of tyrosine kinase signaling.</title>
        <authorList>
            <person name="Clarke M."/>
            <person name="Lohan A.J."/>
            <person name="Liu B."/>
            <person name="Lagkouvardos I."/>
            <person name="Roy S."/>
            <person name="Zafar N."/>
            <person name="Bertelli C."/>
            <person name="Schilde C."/>
            <person name="Kianianmomeni A."/>
            <person name="Burglin T.R."/>
            <person name="Frech C."/>
            <person name="Turcotte B."/>
            <person name="Kopec K.O."/>
            <person name="Synnott J.M."/>
            <person name="Choo C."/>
            <person name="Paponov I."/>
            <person name="Finkler A."/>
            <person name="Soon Heng Tan C."/>
            <person name="Hutchins A.P."/>
            <person name="Weinmeier T."/>
            <person name="Rattei T."/>
            <person name="Chu J.S."/>
            <person name="Gimenez G."/>
            <person name="Irimia M."/>
            <person name="Rigden D.J."/>
            <person name="Fitzpatrick D.A."/>
            <person name="Lorenzo-Morales J."/>
            <person name="Bateman A."/>
            <person name="Chiu C.H."/>
            <person name="Tang P."/>
            <person name="Hegemann P."/>
            <person name="Fromm H."/>
            <person name="Raoult D."/>
            <person name="Greub G."/>
            <person name="Miranda-Saavedra D."/>
            <person name="Chen N."/>
            <person name="Nash P."/>
            <person name="Ginger M.L."/>
            <person name="Horn M."/>
            <person name="Schaap P."/>
            <person name="Caler L."/>
            <person name="Loftus B."/>
        </authorList>
    </citation>
    <scope>NUCLEOTIDE SEQUENCE [LARGE SCALE GENOMIC DNA]</scope>
    <source>
        <strain evidence="1 2">Neff</strain>
    </source>
</reference>
<dbReference type="AlphaFoldDB" id="L8HH57"/>
<keyword evidence="2" id="KW-1185">Reference proteome</keyword>
<organism evidence="1 2">
    <name type="scientific">Acanthamoeba castellanii (strain ATCC 30010 / Neff)</name>
    <dbReference type="NCBI Taxonomy" id="1257118"/>
    <lineage>
        <taxon>Eukaryota</taxon>
        <taxon>Amoebozoa</taxon>
        <taxon>Discosea</taxon>
        <taxon>Longamoebia</taxon>
        <taxon>Centramoebida</taxon>
        <taxon>Acanthamoebidae</taxon>
        <taxon>Acanthamoeba</taxon>
    </lineage>
</organism>
<evidence type="ECO:0000313" key="2">
    <source>
        <dbReference type="Proteomes" id="UP000011083"/>
    </source>
</evidence>
<protein>
    <submittedName>
        <fullName evidence="1">Uncharacterized protein</fullName>
    </submittedName>
</protein>
<dbReference type="GeneID" id="14925023"/>
<sequence length="124" mass="14386">MTALATWRLQRRLLKGLIEYDDGARVAARVEEGDDKEEENDKVWHGSTGEGGYEVFFVRVPYVSAEELNQLFAGSDRRCRFQWEWLDSLMEDHPNLTLPLHPRLEAIHDLPAIWSAIADKYQLD</sequence>